<proteinExistence type="inferred from homology"/>
<evidence type="ECO:0000256" key="1">
    <source>
        <dbReference type="ARBA" id="ARBA00004685"/>
    </source>
</evidence>
<accession>A0AA43QI05</accession>
<dbReference type="Pfam" id="PF11807">
    <property type="entry name" value="UstYa"/>
    <property type="match status" value="1"/>
</dbReference>
<keyword evidence="4" id="KW-1185">Reference proteome</keyword>
<sequence>MLIASRMNVDKVRDEGHDLYYHHGAAPAREALRYEDAPTRINGSLDFQSAYRGPPSAEVDAAWANIVEVGTMRLSFQELEEMDATHRASAIQFPESKGGGYMGDLEVFHELHCVNFIRQYTYPEYYKDKVNSFSDDPTVLRMHVGESHLAGSARA</sequence>
<dbReference type="AlphaFoldDB" id="A0AA43QI05"/>
<dbReference type="PANTHER" id="PTHR33365">
    <property type="entry name" value="YALI0B05434P"/>
    <property type="match status" value="1"/>
</dbReference>
<evidence type="ECO:0000313" key="3">
    <source>
        <dbReference type="EMBL" id="MDI1486037.1"/>
    </source>
</evidence>
<evidence type="ECO:0000313" key="4">
    <source>
        <dbReference type="Proteomes" id="UP001161017"/>
    </source>
</evidence>
<name>A0AA43QI05_9LECA</name>
<dbReference type="PANTHER" id="PTHR33365:SF4">
    <property type="entry name" value="CYCLOCHLOROTINE BIOSYNTHESIS PROTEIN O"/>
    <property type="match status" value="1"/>
</dbReference>
<comment type="pathway">
    <text evidence="1">Mycotoxin biosynthesis.</text>
</comment>
<comment type="caution">
    <text evidence="3">The sequence shown here is derived from an EMBL/GenBank/DDBJ whole genome shotgun (WGS) entry which is preliminary data.</text>
</comment>
<dbReference type="GO" id="GO:0043386">
    <property type="term" value="P:mycotoxin biosynthetic process"/>
    <property type="evidence" value="ECO:0007669"/>
    <property type="project" value="InterPro"/>
</dbReference>
<comment type="similarity">
    <text evidence="2">Belongs to the ustYa family.</text>
</comment>
<dbReference type="InterPro" id="IPR021765">
    <property type="entry name" value="UstYa-like"/>
</dbReference>
<dbReference type="Proteomes" id="UP001161017">
    <property type="component" value="Unassembled WGS sequence"/>
</dbReference>
<evidence type="ECO:0000256" key="2">
    <source>
        <dbReference type="ARBA" id="ARBA00035112"/>
    </source>
</evidence>
<gene>
    <name evidence="3" type="ORF">OHK93_004226</name>
</gene>
<dbReference type="EMBL" id="JAPUFD010000002">
    <property type="protein sequence ID" value="MDI1486037.1"/>
    <property type="molecule type" value="Genomic_DNA"/>
</dbReference>
<protein>
    <submittedName>
        <fullName evidence="3">Uncharacterized protein</fullName>
    </submittedName>
</protein>
<reference evidence="3" key="1">
    <citation type="journal article" date="2023" name="Genome Biol. Evol.">
        <title>First Whole Genome Sequence and Flow Cytometry Genome Size Data for the Lichen-Forming Fungus Ramalina farinacea (Ascomycota).</title>
        <authorList>
            <person name="Llewellyn T."/>
            <person name="Mian S."/>
            <person name="Hill R."/>
            <person name="Leitch I.J."/>
            <person name="Gaya E."/>
        </authorList>
    </citation>
    <scope>NUCLEOTIDE SEQUENCE</scope>
    <source>
        <strain evidence="3">LIQ254RAFAR</strain>
    </source>
</reference>
<organism evidence="3 4">
    <name type="scientific">Ramalina farinacea</name>
    <dbReference type="NCBI Taxonomy" id="258253"/>
    <lineage>
        <taxon>Eukaryota</taxon>
        <taxon>Fungi</taxon>
        <taxon>Dikarya</taxon>
        <taxon>Ascomycota</taxon>
        <taxon>Pezizomycotina</taxon>
        <taxon>Lecanoromycetes</taxon>
        <taxon>OSLEUM clade</taxon>
        <taxon>Lecanoromycetidae</taxon>
        <taxon>Lecanorales</taxon>
        <taxon>Lecanorineae</taxon>
        <taxon>Ramalinaceae</taxon>
        <taxon>Ramalina</taxon>
    </lineage>
</organism>